<keyword evidence="4 7" id="KW-0694">RNA-binding</keyword>
<feature type="region of interest" description="Disordered" evidence="8">
    <location>
        <begin position="212"/>
        <end position="377"/>
    </location>
</feature>
<dbReference type="Proteomes" id="UP001150925">
    <property type="component" value="Unassembled WGS sequence"/>
</dbReference>
<dbReference type="AlphaFoldDB" id="A0A9W8AVH5"/>
<dbReference type="Pfam" id="PF00076">
    <property type="entry name" value="RRM_1"/>
    <property type="match status" value="1"/>
</dbReference>
<comment type="caution">
    <text evidence="10">The sequence shown here is derived from an EMBL/GenBank/DDBJ whole genome shotgun (WGS) entry which is preliminary data.</text>
</comment>
<evidence type="ECO:0000259" key="9">
    <source>
        <dbReference type="PROSITE" id="PS50102"/>
    </source>
</evidence>
<organism evidence="10 11">
    <name type="scientific">Dispira parvispora</name>
    <dbReference type="NCBI Taxonomy" id="1520584"/>
    <lineage>
        <taxon>Eukaryota</taxon>
        <taxon>Fungi</taxon>
        <taxon>Fungi incertae sedis</taxon>
        <taxon>Zoopagomycota</taxon>
        <taxon>Kickxellomycotina</taxon>
        <taxon>Dimargaritomycetes</taxon>
        <taxon>Dimargaritales</taxon>
        <taxon>Dimargaritaceae</taxon>
        <taxon>Dispira</taxon>
    </lineage>
</organism>
<dbReference type="InterPro" id="IPR022023">
    <property type="entry name" value="U1snRNP70_N"/>
</dbReference>
<dbReference type="SUPFAM" id="SSF54928">
    <property type="entry name" value="RNA-binding domain, RBD"/>
    <property type="match status" value="1"/>
</dbReference>
<feature type="compositionally biased region" description="Basic and acidic residues" evidence="8">
    <location>
        <begin position="227"/>
        <end position="241"/>
    </location>
</feature>
<dbReference type="InterPro" id="IPR051183">
    <property type="entry name" value="U1_U11-U12_snRNP_70-35kDa"/>
</dbReference>
<dbReference type="GO" id="GO:0000398">
    <property type="term" value="P:mRNA splicing, via spliceosome"/>
    <property type="evidence" value="ECO:0007669"/>
    <property type="project" value="TreeGrafter"/>
</dbReference>
<evidence type="ECO:0000256" key="6">
    <source>
        <dbReference type="ARBA" id="ARBA00023274"/>
    </source>
</evidence>
<dbReference type="GO" id="GO:0005685">
    <property type="term" value="C:U1 snRNP"/>
    <property type="evidence" value="ECO:0007669"/>
    <property type="project" value="TreeGrafter"/>
</dbReference>
<keyword evidence="6" id="KW-0687">Ribonucleoprotein</keyword>
<dbReference type="OrthoDB" id="4207594at2759"/>
<evidence type="ECO:0000256" key="5">
    <source>
        <dbReference type="ARBA" id="ARBA00023242"/>
    </source>
</evidence>
<keyword evidence="11" id="KW-1185">Reference proteome</keyword>
<dbReference type="GO" id="GO:0016607">
    <property type="term" value="C:nuclear speck"/>
    <property type="evidence" value="ECO:0007669"/>
    <property type="project" value="UniProtKB-SubCell"/>
</dbReference>
<dbReference type="InterPro" id="IPR012677">
    <property type="entry name" value="Nucleotide-bd_a/b_plait_sf"/>
</dbReference>
<proteinExistence type="predicted"/>
<dbReference type="Pfam" id="PF12220">
    <property type="entry name" value="U1snRNP70_N"/>
    <property type="match status" value="1"/>
</dbReference>
<dbReference type="GO" id="GO:0071011">
    <property type="term" value="C:precatalytic spliceosome"/>
    <property type="evidence" value="ECO:0007669"/>
    <property type="project" value="TreeGrafter"/>
</dbReference>
<dbReference type="PROSITE" id="PS50102">
    <property type="entry name" value="RRM"/>
    <property type="match status" value="1"/>
</dbReference>
<feature type="compositionally biased region" description="Basic and acidic residues" evidence="8">
    <location>
        <begin position="247"/>
        <end position="282"/>
    </location>
</feature>
<evidence type="ECO:0000256" key="1">
    <source>
        <dbReference type="ARBA" id="ARBA00004324"/>
    </source>
</evidence>
<dbReference type="EMBL" id="JANBPY010000297">
    <property type="protein sequence ID" value="KAJ1967692.1"/>
    <property type="molecule type" value="Genomic_DNA"/>
</dbReference>
<evidence type="ECO:0000256" key="7">
    <source>
        <dbReference type="PROSITE-ProRule" id="PRU00176"/>
    </source>
</evidence>
<gene>
    <name evidence="10" type="ORF">IWQ62_001697</name>
</gene>
<protein>
    <recommendedName>
        <fullName evidence="3">U1 small nuclear ribonucleoprotein 70 kDa</fullName>
    </recommendedName>
</protein>
<dbReference type="SMART" id="SM00360">
    <property type="entry name" value="RRM"/>
    <property type="match status" value="1"/>
</dbReference>
<dbReference type="InterPro" id="IPR000504">
    <property type="entry name" value="RRM_dom"/>
</dbReference>
<dbReference type="InterPro" id="IPR035979">
    <property type="entry name" value="RBD_domain_sf"/>
</dbReference>
<sequence length="377" mass="43720">MSTAGHEKRHGGLFYKSISFLTTGTMTDHLPPNLMMLFAPRPPLAVLPPLDRDPNERRGPTLTGIGAYANMLKDENSIPPLERVNESKINRRKRVAEEKRLRHEERVEEEMARWAPDRDEQATSDAYRTLFVARLPYDITEKELVREFELYGKVVKARVVRSKETGEPRGYGFVEFEQERALRVAFRESTGVKLKGRRIVVDVERGRTVKGWKPRRLGGGLGHTRSKNPEKVEKDGERGGDQYRTSDSSRHYRSSDSYRSARSDYSREYRRERERSRDDGYGSRRYGRRDHGYERGSRRERDRREDSPDRGSHRGYGHRETSRRDDEYQWRGERHASDTGHYQRGSHPEQGLSTAGDGETNNGYEEGQYIGDDVAQP</sequence>
<dbReference type="GO" id="GO:0071004">
    <property type="term" value="C:U2-type prespliceosome"/>
    <property type="evidence" value="ECO:0007669"/>
    <property type="project" value="TreeGrafter"/>
</dbReference>
<dbReference type="PANTHER" id="PTHR13952:SF5">
    <property type="entry name" value="U1 SMALL NUCLEAR RIBONUCLEOPROTEIN 70 KDA"/>
    <property type="match status" value="1"/>
</dbReference>
<dbReference type="GO" id="GO:0030619">
    <property type="term" value="F:U1 snRNA binding"/>
    <property type="evidence" value="ECO:0007669"/>
    <property type="project" value="TreeGrafter"/>
</dbReference>
<evidence type="ECO:0000256" key="3">
    <source>
        <dbReference type="ARBA" id="ARBA00016996"/>
    </source>
</evidence>
<dbReference type="FunFam" id="3.30.70.330:FF:001585">
    <property type="entry name" value="U1 small nuclear ribonucleoprotein 70 kDa"/>
    <property type="match status" value="1"/>
</dbReference>
<dbReference type="GO" id="GO:0003729">
    <property type="term" value="F:mRNA binding"/>
    <property type="evidence" value="ECO:0007669"/>
    <property type="project" value="TreeGrafter"/>
</dbReference>
<name>A0A9W8AVH5_9FUNG</name>
<dbReference type="PANTHER" id="PTHR13952">
    <property type="entry name" value="U1 SMALL NUCLEAR RIBONUCLEOPROTEIN 70 KD"/>
    <property type="match status" value="1"/>
</dbReference>
<evidence type="ECO:0000256" key="2">
    <source>
        <dbReference type="ARBA" id="ARBA00004642"/>
    </source>
</evidence>
<accession>A0A9W8AVH5</accession>
<feature type="compositionally biased region" description="Basic and acidic residues" evidence="8">
    <location>
        <begin position="289"/>
        <end position="338"/>
    </location>
</feature>
<evidence type="ECO:0000313" key="10">
    <source>
        <dbReference type="EMBL" id="KAJ1967692.1"/>
    </source>
</evidence>
<comment type="subcellular location">
    <subcellularLocation>
        <location evidence="1">Nucleus speckle</location>
    </subcellularLocation>
    <subcellularLocation>
        <location evidence="2">Nucleus</location>
        <location evidence="2">Nucleoplasm</location>
    </subcellularLocation>
</comment>
<feature type="domain" description="RRM" evidence="9">
    <location>
        <begin position="128"/>
        <end position="206"/>
    </location>
</feature>
<dbReference type="Gene3D" id="3.30.70.330">
    <property type="match status" value="1"/>
</dbReference>
<evidence type="ECO:0000256" key="4">
    <source>
        <dbReference type="ARBA" id="ARBA00022884"/>
    </source>
</evidence>
<keyword evidence="5" id="KW-0539">Nucleus</keyword>
<evidence type="ECO:0000313" key="11">
    <source>
        <dbReference type="Proteomes" id="UP001150925"/>
    </source>
</evidence>
<reference evidence="10" key="1">
    <citation type="submission" date="2022-07" db="EMBL/GenBank/DDBJ databases">
        <title>Phylogenomic reconstructions and comparative analyses of Kickxellomycotina fungi.</title>
        <authorList>
            <person name="Reynolds N.K."/>
            <person name="Stajich J.E."/>
            <person name="Barry K."/>
            <person name="Grigoriev I.V."/>
            <person name="Crous P."/>
            <person name="Smith M.E."/>
        </authorList>
    </citation>
    <scope>NUCLEOTIDE SEQUENCE</scope>
    <source>
        <strain evidence="10">RSA 1196</strain>
    </source>
</reference>
<evidence type="ECO:0000256" key="8">
    <source>
        <dbReference type="SAM" id="MobiDB-lite"/>
    </source>
</evidence>